<sequence>MASRRAGSKRRQVGSSNTGGQAQEEEGNISQSNLFLDTQASTQYEIIKNMAILSCNYVKFSQFPQGDMRVEEMFRELGWKDYVEVKEHVYYEVVHQFYANLKPRGNKCKTMVVGVSFQFSPKDICAVLDIPKRGDDEFLDVNHALVRATIAPNCTENQIKVGFLTPENRALQWIISRIIAQRKGSKSYVLASDLPWFDYLLNGKRVNLGRYIFRSIIKPYSPTTGLPHGALITRLAKRNNIDLTSFRFGTVPGGITLTKASFEKMDCLFRNGIWIKKGEQERDEEEGDIDQEMAEQGAEEHEDDNPRPFRASMQRTNRETMELMISEMQQLHIDIYGFRTEMRGRMTNVDGKLDQLVNHFFPPPPPDAN</sequence>
<feature type="domain" description="Putative plant transposon protein" evidence="2">
    <location>
        <begin position="76"/>
        <end position="242"/>
    </location>
</feature>
<dbReference type="Proteomes" id="UP001054252">
    <property type="component" value="Unassembled WGS sequence"/>
</dbReference>
<gene>
    <name evidence="3" type="ORF">SLEP1_g48758</name>
</gene>
<accession>A0AAV5LVJ0</accession>
<protein>
    <recommendedName>
        <fullName evidence="2">Putative plant transposon protein domain-containing protein</fullName>
    </recommendedName>
</protein>
<feature type="region of interest" description="Disordered" evidence="1">
    <location>
        <begin position="1"/>
        <end position="28"/>
    </location>
</feature>
<evidence type="ECO:0000313" key="4">
    <source>
        <dbReference type="Proteomes" id="UP001054252"/>
    </source>
</evidence>
<evidence type="ECO:0000256" key="1">
    <source>
        <dbReference type="SAM" id="MobiDB-lite"/>
    </source>
</evidence>
<reference evidence="3 4" key="1">
    <citation type="journal article" date="2021" name="Commun. Biol.">
        <title>The genome of Shorea leprosula (Dipterocarpaceae) highlights the ecological relevance of drought in aseasonal tropical rainforests.</title>
        <authorList>
            <person name="Ng K.K.S."/>
            <person name="Kobayashi M.J."/>
            <person name="Fawcett J.A."/>
            <person name="Hatakeyama M."/>
            <person name="Paape T."/>
            <person name="Ng C.H."/>
            <person name="Ang C.C."/>
            <person name="Tnah L.H."/>
            <person name="Lee C.T."/>
            <person name="Nishiyama T."/>
            <person name="Sese J."/>
            <person name="O'Brien M.J."/>
            <person name="Copetti D."/>
            <person name="Mohd Noor M.I."/>
            <person name="Ong R.C."/>
            <person name="Putra M."/>
            <person name="Sireger I.Z."/>
            <person name="Indrioko S."/>
            <person name="Kosugi Y."/>
            <person name="Izuno A."/>
            <person name="Isagi Y."/>
            <person name="Lee S.L."/>
            <person name="Shimizu K.K."/>
        </authorList>
    </citation>
    <scope>NUCLEOTIDE SEQUENCE [LARGE SCALE GENOMIC DNA]</scope>
    <source>
        <tissue evidence="3">Leaf</tissue>
    </source>
</reference>
<dbReference type="InterPro" id="IPR046796">
    <property type="entry name" value="Transposase_32_dom"/>
</dbReference>
<dbReference type="EMBL" id="BPVZ01000148">
    <property type="protein sequence ID" value="GKV41192.1"/>
    <property type="molecule type" value="Genomic_DNA"/>
</dbReference>
<evidence type="ECO:0000259" key="2">
    <source>
        <dbReference type="Pfam" id="PF20167"/>
    </source>
</evidence>
<name>A0AAV5LVJ0_9ROSI</name>
<feature type="compositionally biased region" description="Basic residues" evidence="1">
    <location>
        <begin position="1"/>
        <end position="12"/>
    </location>
</feature>
<comment type="caution">
    <text evidence="3">The sequence shown here is derived from an EMBL/GenBank/DDBJ whole genome shotgun (WGS) entry which is preliminary data.</text>
</comment>
<feature type="compositionally biased region" description="Acidic residues" evidence="1">
    <location>
        <begin position="281"/>
        <end position="293"/>
    </location>
</feature>
<keyword evidence="4" id="KW-1185">Reference proteome</keyword>
<dbReference type="Pfam" id="PF20167">
    <property type="entry name" value="Transposase_32"/>
    <property type="match status" value="1"/>
</dbReference>
<dbReference type="AlphaFoldDB" id="A0AAV5LVJ0"/>
<organism evidence="3 4">
    <name type="scientific">Rubroshorea leprosula</name>
    <dbReference type="NCBI Taxonomy" id="152421"/>
    <lineage>
        <taxon>Eukaryota</taxon>
        <taxon>Viridiplantae</taxon>
        <taxon>Streptophyta</taxon>
        <taxon>Embryophyta</taxon>
        <taxon>Tracheophyta</taxon>
        <taxon>Spermatophyta</taxon>
        <taxon>Magnoliopsida</taxon>
        <taxon>eudicotyledons</taxon>
        <taxon>Gunneridae</taxon>
        <taxon>Pentapetalae</taxon>
        <taxon>rosids</taxon>
        <taxon>malvids</taxon>
        <taxon>Malvales</taxon>
        <taxon>Dipterocarpaceae</taxon>
        <taxon>Rubroshorea</taxon>
    </lineage>
</organism>
<proteinExistence type="predicted"/>
<evidence type="ECO:0000313" key="3">
    <source>
        <dbReference type="EMBL" id="GKV41192.1"/>
    </source>
</evidence>
<feature type="region of interest" description="Disordered" evidence="1">
    <location>
        <begin position="279"/>
        <end position="311"/>
    </location>
</feature>